<protein>
    <submittedName>
        <fullName evidence="1">Uncharacterized protein</fullName>
    </submittedName>
</protein>
<evidence type="ECO:0000313" key="2">
    <source>
        <dbReference type="Proteomes" id="UP001595387"/>
    </source>
</evidence>
<proteinExistence type="predicted"/>
<name>A0ABV7A3T9_9BACI</name>
<dbReference type="Proteomes" id="UP001595387">
    <property type="component" value="Unassembled WGS sequence"/>
</dbReference>
<evidence type="ECO:0000313" key="1">
    <source>
        <dbReference type="EMBL" id="MFC2947747.1"/>
    </source>
</evidence>
<dbReference type="RefSeq" id="WP_390303967.1">
    <property type="nucleotide sequence ID" value="NZ_JBHRRZ010000009.1"/>
</dbReference>
<accession>A0ABV7A3T9</accession>
<gene>
    <name evidence="1" type="ORF">ACFODW_05200</name>
</gene>
<sequence length="73" mass="8665">MTNYLELSREYNLDLTEVSVLCQLDQRYPCAVTLEELSDDEQLQMYGERIMKRLIEKDLAYKCAGGYLRKKEH</sequence>
<keyword evidence="2" id="KW-1185">Reference proteome</keyword>
<organism evidence="1 2">
    <name type="scientific">Virgibacillus sediminis</name>
    <dbReference type="NCBI Taxonomy" id="202260"/>
    <lineage>
        <taxon>Bacteria</taxon>
        <taxon>Bacillati</taxon>
        <taxon>Bacillota</taxon>
        <taxon>Bacilli</taxon>
        <taxon>Bacillales</taxon>
        <taxon>Bacillaceae</taxon>
        <taxon>Virgibacillus</taxon>
    </lineage>
</organism>
<dbReference type="EMBL" id="JBHRRZ010000009">
    <property type="protein sequence ID" value="MFC2947747.1"/>
    <property type="molecule type" value="Genomic_DNA"/>
</dbReference>
<reference evidence="2" key="1">
    <citation type="journal article" date="2019" name="Int. J. Syst. Evol. Microbiol.">
        <title>The Global Catalogue of Microorganisms (GCM) 10K type strain sequencing project: providing services to taxonomists for standard genome sequencing and annotation.</title>
        <authorList>
            <consortium name="The Broad Institute Genomics Platform"/>
            <consortium name="The Broad Institute Genome Sequencing Center for Infectious Disease"/>
            <person name="Wu L."/>
            <person name="Ma J."/>
        </authorList>
    </citation>
    <scope>NUCLEOTIDE SEQUENCE [LARGE SCALE GENOMIC DNA]</scope>
    <source>
        <strain evidence="2">KCTC 13193</strain>
    </source>
</reference>
<comment type="caution">
    <text evidence="1">The sequence shown here is derived from an EMBL/GenBank/DDBJ whole genome shotgun (WGS) entry which is preliminary data.</text>
</comment>